<dbReference type="Proteomes" id="UP000054018">
    <property type="component" value="Unassembled WGS sequence"/>
</dbReference>
<sequence>MPLQNTWLGPTPRRMLDSTTQIHAILGKWQKSEQDFSDPINVDCEEFNQQEAFLLLDIARAQATVHRLEWQLVHVKMDENVALGNLYKSRAQESERRLENAEAELGCIHNSIWMSGGKLCDDSVCKHHRHALGSSSDAGTYFIY</sequence>
<accession>A0A0C9Z681</accession>
<keyword evidence="1" id="KW-0175">Coiled coil</keyword>
<evidence type="ECO:0000313" key="3">
    <source>
        <dbReference type="Proteomes" id="UP000054018"/>
    </source>
</evidence>
<proteinExistence type="predicted"/>
<protein>
    <submittedName>
        <fullName evidence="2">Uncharacterized protein</fullName>
    </submittedName>
</protein>
<name>A0A0C9Z681_9AGAM</name>
<dbReference type="EMBL" id="KN833714">
    <property type="protein sequence ID" value="KIK24711.1"/>
    <property type="molecule type" value="Genomic_DNA"/>
</dbReference>
<evidence type="ECO:0000256" key="1">
    <source>
        <dbReference type="SAM" id="Coils"/>
    </source>
</evidence>
<gene>
    <name evidence="2" type="ORF">PISMIDRAFT_10121</name>
</gene>
<evidence type="ECO:0000313" key="2">
    <source>
        <dbReference type="EMBL" id="KIK24711.1"/>
    </source>
</evidence>
<reference evidence="3" key="2">
    <citation type="submission" date="2015-01" db="EMBL/GenBank/DDBJ databases">
        <title>Evolutionary Origins and Diversification of the Mycorrhizal Mutualists.</title>
        <authorList>
            <consortium name="DOE Joint Genome Institute"/>
            <consortium name="Mycorrhizal Genomics Consortium"/>
            <person name="Kohler A."/>
            <person name="Kuo A."/>
            <person name="Nagy L.G."/>
            <person name="Floudas D."/>
            <person name="Copeland A."/>
            <person name="Barry K.W."/>
            <person name="Cichocki N."/>
            <person name="Veneault-Fourrey C."/>
            <person name="LaButti K."/>
            <person name="Lindquist E.A."/>
            <person name="Lipzen A."/>
            <person name="Lundell T."/>
            <person name="Morin E."/>
            <person name="Murat C."/>
            <person name="Riley R."/>
            <person name="Ohm R."/>
            <person name="Sun H."/>
            <person name="Tunlid A."/>
            <person name="Henrissat B."/>
            <person name="Grigoriev I.V."/>
            <person name="Hibbett D.S."/>
            <person name="Martin F."/>
        </authorList>
    </citation>
    <scope>NUCLEOTIDE SEQUENCE [LARGE SCALE GENOMIC DNA]</scope>
    <source>
        <strain evidence="3">441</strain>
    </source>
</reference>
<dbReference type="HOGENOM" id="CLU_1845878_0_0_1"/>
<keyword evidence="3" id="KW-1185">Reference proteome</keyword>
<organism evidence="2 3">
    <name type="scientific">Pisolithus microcarpus 441</name>
    <dbReference type="NCBI Taxonomy" id="765257"/>
    <lineage>
        <taxon>Eukaryota</taxon>
        <taxon>Fungi</taxon>
        <taxon>Dikarya</taxon>
        <taxon>Basidiomycota</taxon>
        <taxon>Agaricomycotina</taxon>
        <taxon>Agaricomycetes</taxon>
        <taxon>Agaricomycetidae</taxon>
        <taxon>Boletales</taxon>
        <taxon>Sclerodermatineae</taxon>
        <taxon>Pisolithaceae</taxon>
        <taxon>Pisolithus</taxon>
    </lineage>
</organism>
<feature type="coiled-coil region" evidence="1">
    <location>
        <begin position="84"/>
        <end position="111"/>
    </location>
</feature>
<dbReference type="OrthoDB" id="2655848at2759"/>
<reference evidence="2 3" key="1">
    <citation type="submission" date="2014-04" db="EMBL/GenBank/DDBJ databases">
        <authorList>
            <consortium name="DOE Joint Genome Institute"/>
            <person name="Kuo A."/>
            <person name="Kohler A."/>
            <person name="Costa M.D."/>
            <person name="Nagy L.G."/>
            <person name="Floudas D."/>
            <person name="Copeland A."/>
            <person name="Barry K.W."/>
            <person name="Cichocki N."/>
            <person name="Veneault-Fourrey C."/>
            <person name="LaButti K."/>
            <person name="Lindquist E.A."/>
            <person name="Lipzen A."/>
            <person name="Lundell T."/>
            <person name="Morin E."/>
            <person name="Murat C."/>
            <person name="Sun H."/>
            <person name="Tunlid A."/>
            <person name="Henrissat B."/>
            <person name="Grigoriev I.V."/>
            <person name="Hibbett D.S."/>
            <person name="Martin F."/>
            <person name="Nordberg H.P."/>
            <person name="Cantor M.N."/>
            <person name="Hua S.X."/>
        </authorList>
    </citation>
    <scope>NUCLEOTIDE SEQUENCE [LARGE SCALE GENOMIC DNA]</scope>
    <source>
        <strain evidence="2 3">441</strain>
    </source>
</reference>
<dbReference type="AlphaFoldDB" id="A0A0C9Z681"/>